<dbReference type="Proteomes" id="UP000013085">
    <property type="component" value="Unassembled WGS sequence"/>
</dbReference>
<keyword evidence="2" id="KW-0680">Restriction system</keyword>
<dbReference type="SUPFAM" id="SSF116734">
    <property type="entry name" value="DNA methylase specificity domain"/>
    <property type="match status" value="2"/>
</dbReference>
<evidence type="ECO:0000256" key="1">
    <source>
        <dbReference type="ARBA" id="ARBA00010923"/>
    </source>
</evidence>
<comment type="caution">
    <text evidence="7">The sequence shown here is derived from an EMBL/GenBank/DDBJ whole genome shotgun (WGS) entry which is preliminary data.</text>
</comment>
<dbReference type="Gene3D" id="1.10.287.1120">
    <property type="entry name" value="Bipartite methylase S protein"/>
    <property type="match status" value="1"/>
</dbReference>
<feature type="region of interest" description="Disordered" evidence="5">
    <location>
        <begin position="434"/>
        <end position="458"/>
    </location>
</feature>
<evidence type="ECO:0000313" key="8">
    <source>
        <dbReference type="Proteomes" id="UP000013085"/>
    </source>
</evidence>
<dbReference type="PATRIC" id="fig|999408.3.peg.3199"/>
<feature type="domain" description="Type I restriction modification DNA specificity" evidence="6">
    <location>
        <begin position="284"/>
        <end position="400"/>
    </location>
</feature>
<keyword evidence="3" id="KW-0238">DNA-binding</keyword>
<protein>
    <recommendedName>
        <fullName evidence="6">Type I restriction modification DNA specificity domain-containing protein</fullName>
    </recommendedName>
</protein>
<dbReference type="Pfam" id="PF01420">
    <property type="entry name" value="Methylase_S"/>
    <property type="match status" value="2"/>
</dbReference>
<name>A0A0E2H9C0_9FIRM</name>
<sequence length="458" mass="53065">MLEYPEYSPTGIVWDKSMPAHWKCDKAKRFFLNPKVINKGNVEKNVMSLTLRGVIRNDINNPIGLAPADYSTYQIFESNELVFKLIDLENISTSRVGIVPERGIMSSAYIRLKPMGDLNIRYFYYQYFDWYKRNIFNGLGAGVRQTLSASDLLDLNVVCPPRNEQDKIVRFLDWKVSQFTKFIREKKAEIKLLQEYKTTLINSYITGGVKPTADMIDSDVDWIGKIPSSWSVDTIKQHFAVKKRIAGKEGYDVLSITQQGLKVKDITKNEGQMANSYANYQFVYPGEFAMNHMDLITGFVDLSDKFGVTSPDYRVFALFDDKNCYDRYYLRVFQICYKRRIFYKFGKGAAHQGRWRLPKDRFLQFQIPVPPYEEQIEIAKKCDDIERIIDEAITGIKTEIDLIEELRMRTISDVVTGKVDVRDVEIPEYEIETSNIGDDSLVDEDSDEDETVDEEVDE</sequence>
<proteinExistence type="inferred from homology"/>
<gene>
    <name evidence="7" type="ORF">HMPREF1090_02962</name>
</gene>
<organism evidence="7 8">
    <name type="scientific">[Clostridium] clostridioforme 90A8</name>
    <dbReference type="NCBI Taxonomy" id="999408"/>
    <lineage>
        <taxon>Bacteria</taxon>
        <taxon>Bacillati</taxon>
        <taxon>Bacillota</taxon>
        <taxon>Clostridia</taxon>
        <taxon>Lachnospirales</taxon>
        <taxon>Lachnospiraceae</taxon>
        <taxon>Enterocloster</taxon>
    </lineage>
</organism>
<reference evidence="7 8" key="1">
    <citation type="submission" date="2013-01" db="EMBL/GenBank/DDBJ databases">
        <title>The Genome Sequence of Clostridium clostridioforme 90A8.</title>
        <authorList>
            <consortium name="The Broad Institute Genome Sequencing Platform"/>
            <person name="Earl A."/>
            <person name="Ward D."/>
            <person name="Feldgarden M."/>
            <person name="Gevers D."/>
            <person name="Courvalin P."/>
            <person name="Lambert T."/>
            <person name="Walker B."/>
            <person name="Young S.K."/>
            <person name="Zeng Q."/>
            <person name="Gargeya S."/>
            <person name="Fitzgerald M."/>
            <person name="Haas B."/>
            <person name="Abouelleil A."/>
            <person name="Alvarado L."/>
            <person name="Arachchi H.M."/>
            <person name="Berlin A.M."/>
            <person name="Chapman S.B."/>
            <person name="Dewar J."/>
            <person name="Goldberg J."/>
            <person name="Griggs A."/>
            <person name="Gujja S."/>
            <person name="Hansen M."/>
            <person name="Howarth C."/>
            <person name="Imamovic A."/>
            <person name="Larimer J."/>
            <person name="McCowan C."/>
            <person name="Murphy C."/>
            <person name="Neiman D."/>
            <person name="Pearson M."/>
            <person name="Priest M."/>
            <person name="Roberts A."/>
            <person name="Saif S."/>
            <person name="Shea T."/>
            <person name="Sisk P."/>
            <person name="Sykes S."/>
            <person name="Wortman J."/>
            <person name="Nusbaum C."/>
            <person name="Birren B."/>
        </authorList>
    </citation>
    <scope>NUCLEOTIDE SEQUENCE [LARGE SCALE GENOMIC DNA]</scope>
    <source>
        <strain evidence="7 8">90A8</strain>
    </source>
</reference>
<dbReference type="GO" id="GO:0003677">
    <property type="term" value="F:DNA binding"/>
    <property type="evidence" value="ECO:0007669"/>
    <property type="project" value="UniProtKB-KW"/>
</dbReference>
<comment type="subunit">
    <text evidence="4">The methyltransferase is composed of M and S polypeptides.</text>
</comment>
<feature type="domain" description="Type I restriction modification DNA specificity" evidence="6">
    <location>
        <begin position="63"/>
        <end position="191"/>
    </location>
</feature>
<dbReference type="PANTHER" id="PTHR43140:SF1">
    <property type="entry name" value="TYPE I RESTRICTION ENZYME ECOKI SPECIFICITY SUBUNIT"/>
    <property type="match status" value="1"/>
</dbReference>
<dbReference type="InterPro" id="IPR051212">
    <property type="entry name" value="Type-I_RE_S_subunit"/>
</dbReference>
<dbReference type="InterPro" id="IPR000055">
    <property type="entry name" value="Restrct_endonuc_typeI_TRD"/>
</dbReference>
<evidence type="ECO:0000256" key="4">
    <source>
        <dbReference type="ARBA" id="ARBA00038652"/>
    </source>
</evidence>
<dbReference type="AlphaFoldDB" id="A0A0E2H9C0"/>
<dbReference type="RefSeq" id="WP_002593344.1">
    <property type="nucleotide sequence ID" value="NZ_KB850977.1"/>
</dbReference>
<evidence type="ECO:0000256" key="3">
    <source>
        <dbReference type="ARBA" id="ARBA00023125"/>
    </source>
</evidence>
<dbReference type="InterPro" id="IPR044946">
    <property type="entry name" value="Restrct_endonuc_typeI_TRD_sf"/>
</dbReference>
<evidence type="ECO:0000256" key="2">
    <source>
        <dbReference type="ARBA" id="ARBA00022747"/>
    </source>
</evidence>
<feature type="compositionally biased region" description="Acidic residues" evidence="5">
    <location>
        <begin position="440"/>
        <end position="458"/>
    </location>
</feature>
<dbReference type="PANTHER" id="PTHR43140">
    <property type="entry name" value="TYPE-1 RESTRICTION ENZYME ECOKI SPECIFICITY PROTEIN"/>
    <property type="match status" value="1"/>
</dbReference>
<evidence type="ECO:0000256" key="5">
    <source>
        <dbReference type="SAM" id="MobiDB-lite"/>
    </source>
</evidence>
<dbReference type="EMBL" id="AGYR01000034">
    <property type="protein sequence ID" value="ENZ13229.1"/>
    <property type="molecule type" value="Genomic_DNA"/>
</dbReference>
<dbReference type="HOGENOM" id="CLU_021095_1_2_9"/>
<comment type="similarity">
    <text evidence="1">Belongs to the type-I restriction system S methylase family.</text>
</comment>
<dbReference type="GO" id="GO:0009307">
    <property type="term" value="P:DNA restriction-modification system"/>
    <property type="evidence" value="ECO:0007669"/>
    <property type="project" value="UniProtKB-KW"/>
</dbReference>
<evidence type="ECO:0000313" key="7">
    <source>
        <dbReference type="EMBL" id="ENZ13229.1"/>
    </source>
</evidence>
<accession>A0A0E2H9C0</accession>
<evidence type="ECO:0000259" key="6">
    <source>
        <dbReference type="Pfam" id="PF01420"/>
    </source>
</evidence>
<dbReference type="Gene3D" id="3.90.220.20">
    <property type="entry name" value="DNA methylase specificity domains"/>
    <property type="match status" value="2"/>
</dbReference>